<dbReference type="AlphaFoldDB" id="A0A0N0V6N7"/>
<comment type="caution">
    <text evidence="2">The sequence shown here is derived from an EMBL/GenBank/DDBJ whole genome shotgun (WGS) entry which is preliminary data.</text>
</comment>
<name>A0A0N0V6N7_FUSLA</name>
<gene>
    <name evidence="2" type="ORF">FLAG1_05914</name>
</gene>
<sequence length="21" mass="2432">TPDDPPPDFPFLHPRVNLDLE</sequence>
<dbReference type="EMBL" id="JXCE01000105">
    <property type="protein sequence ID" value="KPA41174.1"/>
    <property type="molecule type" value="Genomic_DNA"/>
</dbReference>
<accession>A0A0N0V6N7</accession>
<dbReference type="Proteomes" id="UP000037904">
    <property type="component" value="Unassembled WGS sequence"/>
</dbReference>
<evidence type="ECO:0000313" key="2">
    <source>
        <dbReference type="EMBL" id="KPA41174.1"/>
    </source>
</evidence>
<protein>
    <submittedName>
        <fullName evidence="2">Uncharacterized protein</fullName>
    </submittedName>
</protein>
<evidence type="ECO:0000256" key="1">
    <source>
        <dbReference type="SAM" id="MobiDB-lite"/>
    </source>
</evidence>
<organism evidence="2 3">
    <name type="scientific">Fusarium langsethiae</name>
    <dbReference type="NCBI Taxonomy" id="179993"/>
    <lineage>
        <taxon>Eukaryota</taxon>
        <taxon>Fungi</taxon>
        <taxon>Dikarya</taxon>
        <taxon>Ascomycota</taxon>
        <taxon>Pezizomycotina</taxon>
        <taxon>Sordariomycetes</taxon>
        <taxon>Hypocreomycetidae</taxon>
        <taxon>Hypocreales</taxon>
        <taxon>Nectriaceae</taxon>
        <taxon>Fusarium</taxon>
    </lineage>
</organism>
<reference evidence="2 3" key="1">
    <citation type="submission" date="2015-04" db="EMBL/GenBank/DDBJ databases">
        <title>The draft genome sequence of Fusarium langsethiae, a T-2/HT-2 mycotoxin producer.</title>
        <authorList>
            <person name="Lysoe E."/>
            <person name="Divon H.H."/>
            <person name="Terzi V."/>
            <person name="Orru L."/>
            <person name="Lamontanara A."/>
            <person name="Kolseth A.-K."/>
            <person name="Frandsen R.J."/>
            <person name="Nielsen K."/>
            <person name="Thrane U."/>
        </authorList>
    </citation>
    <scope>NUCLEOTIDE SEQUENCE [LARGE SCALE GENOMIC DNA]</scope>
    <source>
        <strain evidence="2 3">Fl201059</strain>
    </source>
</reference>
<feature type="non-terminal residue" evidence="2">
    <location>
        <position position="1"/>
    </location>
</feature>
<proteinExistence type="predicted"/>
<feature type="region of interest" description="Disordered" evidence="1">
    <location>
        <begin position="1"/>
        <end position="21"/>
    </location>
</feature>
<evidence type="ECO:0000313" key="3">
    <source>
        <dbReference type="Proteomes" id="UP000037904"/>
    </source>
</evidence>
<keyword evidence="3" id="KW-1185">Reference proteome</keyword>